<reference evidence="1 2" key="1">
    <citation type="submission" date="2021-01" db="EMBL/GenBank/DDBJ databases">
        <title>Whole genome shotgun sequence of Planobispora longispora NBRC 13918.</title>
        <authorList>
            <person name="Komaki H."/>
            <person name="Tamura T."/>
        </authorList>
    </citation>
    <scope>NUCLEOTIDE SEQUENCE [LARGE SCALE GENOMIC DNA]</scope>
    <source>
        <strain evidence="1 2">NBRC 13918</strain>
    </source>
</reference>
<name>A0A8J3W8Q5_9ACTN</name>
<gene>
    <name evidence="1" type="ORF">Plo01_65640</name>
</gene>
<keyword evidence="2" id="KW-1185">Reference proteome</keyword>
<protein>
    <submittedName>
        <fullName evidence="1">Uncharacterized protein</fullName>
    </submittedName>
</protein>
<dbReference type="InterPro" id="IPR046037">
    <property type="entry name" value="DUF5995"/>
</dbReference>
<proteinExistence type="predicted"/>
<dbReference type="Proteomes" id="UP000616724">
    <property type="component" value="Unassembled WGS sequence"/>
</dbReference>
<accession>A0A8J3W8Q5</accession>
<dbReference type="EMBL" id="BOOH01000056">
    <property type="protein sequence ID" value="GIH80135.1"/>
    <property type="molecule type" value="Genomic_DNA"/>
</dbReference>
<dbReference type="AlphaFoldDB" id="A0A8J3W8Q5"/>
<dbReference type="Pfam" id="PF19458">
    <property type="entry name" value="DUF5995"/>
    <property type="match status" value="1"/>
</dbReference>
<comment type="caution">
    <text evidence="1">The sequence shown here is derived from an EMBL/GenBank/DDBJ whole genome shotgun (WGS) entry which is preliminary data.</text>
</comment>
<sequence>MPLLMETPAHAVNLVCPRTPDGPEGVLAALREVSGALREEGDARAIFPDVYAVITEGVVAGMSTGLFAEPEFMSRLAGRFAARYLETLSWSLSGLPQDCAAWSIAYAQVGRPGVAAIQHAGLGISAHINFDLALGVAEVIGELAPERDPALMGVFKRDYDAVNPILETAMPRVMRLLAERYGCPLSPLFTGPLGGLTGGQALAVVAQWREQVWRNALGLLEADGEAGRRAVVDRMELDSRVIALLVAGPPLVGPAVALARRVPRLLAA</sequence>
<evidence type="ECO:0000313" key="2">
    <source>
        <dbReference type="Proteomes" id="UP000616724"/>
    </source>
</evidence>
<organism evidence="1 2">
    <name type="scientific">Planobispora longispora</name>
    <dbReference type="NCBI Taxonomy" id="28887"/>
    <lineage>
        <taxon>Bacteria</taxon>
        <taxon>Bacillati</taxon>
        <taxon>Actinomycetota</taxon>
        <taxon>Actinomycetes</taxon>
        <taxon>Streptosporangiales</taxon>
        <taxon>Streptosporangiaceae</taxon>
        <taxon>Planobispora</taxon>
    </lineage>
</organism>
<evidence type="ECO:0000313" key="1">
    <source>
        <dbReference type="EMBL" id="GIH80135.1"/>
    </source>
</evidence>